<dbReference type="Gene3D" id="3.40.50.300">
    <property type="entry name" value="P-loop containing nucleotide triphosphate hydrolases"/>
    <property type="match status" value="1"/>
</dbReference>
<name>A0AB34IPM6_PRYPA</name>
<dbReference type="AlphaFoldDB" id="A0AB34IPM6"/>
<evidence type="ECO:0000313" key="2">
    <source>
        <dbReference type="Proteomes" id="UP001515480"/>
    </source>
</evidence>
<gene>
    <name evidence="1" type="ORF">AB1Y20_011173</name>
</gene>
<keyword evidence="2" id="KW-1185">Reference proteome</keyword>
<proteinExistence type="predicted"/>
<sequence>MLSPSALLSAAALGCVVWVDRHVHKNGGTSVRDIMLRTSRDGRFWKLGAWDELPYKSTWRHVFATLAALEEPCDASVQQTRVGVEVHERVREFDGVWLPNLRRVRQAVHRPCCRVLLSTRIREPLSHYLSAFYWVQAAKGVFRRPNMSVPTFFEKWMPPNLQSTLLLQGTFHGWYGGSYYFKSKARYQLYQMNESKFEHLVDTLTHDYDVVYPVERFEEGLWRIAELLALPELVAGNRSSIHLRPSVGRRLDEDNSPRFLRACPNISHCRMLVEQRAPYDLRLYRLLMEGRFKKTDLVASDPLPSRLPGQRHAPCTLGPTLKVRGIRVAAHNSSYRGGGPPSFAPEAEDLRDSLEKIGSLCYRLLPRSDDSTGCRGVACTPQPALRRPAPHLEAVQHRASNQSIVAQRSASSMLPSLSKLERAISGMLAPLGHDPSRLSDEDRAVYEKLCALRRAVLSKEFDL</sequence>
<reference evidence="1 2" key="1">
    <citation type="journal article" date="2024" name="Science">
        <title>Giant polyketide synthase enzymes in the biosynthesis of giant marine polyether toxins.</title>
        <authorList>
            <person name="Fallon T.R."/>
            <person name="Shende V.V."/>
            <person name="Wierzbicki I.H."/>
            <person name="Pendleton A.L."/>
            <person name="Watervoot N.F."/>
            <person name="Auber R.P."/>
            <person name="Gonzalez D.J."/>
            <person name="Wisecaver J.H."/>
            <person name="Moore B.S."/>
        </authorList>
    </citation>
    <scope>NUCLEOTIDE SEQUENCE [LARGE SCALE GENOMIC DNA]</scope>
    <source>
        <strain evidence="1 2">12B1</strain>
    </source>
</reference>
<dbReference type="InterPro" id="IPR027417">
    <property type="entry name" value="P-loop_NTPase"/>
</dbReference>
<comment type="caution">
    <text evidence="1">The sequence shown here is derived from an EMBL/GenBank/DDBJ whole genome shotgun (WGS) entry which is preliminary data.</text>
</comment>
<dbReference type="EMBL" id="JBGBPQ010000022">
    <property type="protein sequence ID" value="KAL1503110.1"/>
    <property type="molecule type" value="Genomic_DNA"/>
</dbReference>
<protein>
    <submittedName>
        <fullName evidence="1">Uncharacterized protein</fullName>
    </submittedName>
</protein>
<accession>A0AB34IPM6</accession>
<dbReference type="Proteomes" id="UP001515480">
    <property type="component" value="Unassembled WGS sequence"/>
</dbReference>
<evidence type="ECO:0000313" key="1">
    <source>
        <dbReference type="EMBL" id="KAL1503110.1"/>
    </source>
</evidence>
<organism evidence="1 2">
    <name type="scientific">Prymnesium parvum</name>
    <name type="common">Toxic golden alga</name>
    <dbReference type="NCBI Taxonomy" id="97485"/>
    <lineage>
        <taxon>Eukaryota</taxon>
        <taxon>Haptista</taxon>
        <taxon>Haptophyta</taxon>
        <taxon>Prymnesiophyceae</taxon>
        <taxon>Prymnesiales</taxon>
        <taxon>Prymnesiaceae</taxon>
        <taxon>Prymnesium</taxon>
    </lineage>
</organism>